<dbReference type="InterPro" id="IPR038763">
    <property type="entry name" value="DHH_sf"/>
</dbReference>
<dbReference type="GO" id="GO:0004527">
    <property type="term" value="F:exonuclease activity"/>
    <property type="evidence" value="ECO:0007669"/>
    <property type="project" value="UniProtKB-KW"/>
</dbReference>
<dbReference type="EMBL" id="DSFP01000024">
    <property type="protein sequence ID" value="HEW45413.1"/>
    <property type="molecule type" value="Genomic_DNA"/>
</dbReference>
<proteinExistence type="inferred from homology"/>
<dbReference type="AlphaFoldDB" id="A0A7C2ZN32"/>
<evidence type="ECO:0000259" key="7">
    <source>
        <dbReference type="Pfam" id="PF02272"/>
    </source>
</evidence>
<reference evidence="9" key="1">
    <citation type="journal article" date="2020" name="mSystems">
        <title>Genome- and Community-Level Interaction Insights into Carbon Utilization and Element Cycling Functions of Hydrothermarchaeota in Hydrothermal Sediment.</title>
        <authorList>
            <person name="Zhou Z."/>
            <person name="Liu Y."/>
            <person name="Xu W."/>
            <person name="Pan J."/>
            <person name="Luo Z.H."/>
            <person name="Li M."/>
        </authorList>
    </citation>
    <scope>NUCLEOTIDE SEQUENCE [LARGE SCALE GENOMIC DNA]</scope>
    <source>
        <strain evidence="9">SpSt-132</strain>
    </source>
</reference>
<dbReference type="InterPro" id="IPR003156">
    <property type="entry name" value="DHHA1_dom"/>
</dbReference>
<evidence type="ECO:0000313" key="9">
    <source>
        <dbReference type="EMBL" id="HEW45413.1"/>
    </source>
</evidence>
<gene>
    <name evidence="9" type="ORF">ENO47_01900</name>
</gene>
<protein>
    <recommendedName>
        <fullName evidence="2">Single-stranded-DNA-specific exonuclease RecJ</fullName>
    </recommendedName>
</protein>
<dbReference type="Gene3D" id="3.90.1640.30">
    <property type="match status" value="1"/>
</dbReference>
<dbReference type="Pfam" id="PF17768">
    <property type="entry name" value="RecJ_OB"/>
    <property type="match status" value="1"/>
</dbReference>
<keyword evidence="4" id="KW-0378">Hydrolase</keyword>
<dbReference type="InterPro" id="IPR001667">
    <property type="entry name" value="DDH_dom"/>
</dbReference>
<dbReference type="Pfam" id="PF02272">
    <property type="entry name" value="DHHA1"/>
    <property type="match status" value="1"/>
</dbReference>
<name>A0A7C2ZN32_9AQUI</name>
<sequence>MRGLSGKEWVLLSEVVKPNEDLVRAFGPLKAQILANRNAVVQSLDSKLKNLAPPFDIPNIQEAVEIIKTFVLQGKSIALFGDYDVDGITGTAILYDLLKKAGAKVLPVLPTRRRGYGLTPDLIYKLKGYADLLITIDNGTTAVEELSLAKMPTIVLDHHNPGDRLPPALIVNPKLSSPKVSELKEISSSGLAFYVAALLRKELELEVDVREYLHLACLGTVADVMPMNFINRIIVSNGIRLLNHILKGGFPVPGLRFLMERSGIKDKVSSRDIAFSLAPRLNAPGRLSSPYPSLRVLIEKREDKARYLADKIERFNQERKHLSQAAFEVSLEQAIHQEEHSLIIVKLEERAGGVAGIVAGRLANFFSKPVIVLSVGKEYSTASVRGVEGMDIYTPLKKLSHFFIKWGGHSSAAGFTIRTDQIQDFEKEAKAVFVEVPISEGKLYVDMELPLEKVGQEIYRSLAELEPFGEGFPEPSFLSEPLNLNILGGRDRMRLKAREFYFLSWDTALNNKLLTVENKPRRVVYQLDKRRPNTLLLVDVEE</sequence>
<comment type="similarity">
    <text evidence="1">Belongs to the RecJ family.</text>
</comment>
<evidence type="ECO:0000256" key="4">
    <source>
        <dbReference type="ARBA" id="ARBA00022801"/>
    </source>
</evidence>
<dbReference type="Pfam" id="PF01368">
    <property type="entry name" value="DHH"/>
    <property type="match status" value="1"/>
</dbReference>
<evidence type="ECO:0000256" key="5">
    <source>
        <dbReference type="ARBA" id="ARBA00022839"/>
    </source>
</evidence>
<keyword evidence="5 9" id="KW-0269">Exonuclease</keyword>
<dbReference type="GO" id="GO:0003676">
    <property type="term" value="F:nucleic acid binding"/>
    <property type="evidence" value="ECO:0007669"/>
    <property type="project" value="InterPro"/>
</dbReference>
<organism evidence="9">
    <name type="scientific">Hydrogenobacter sp</name>
    <dbReference type="NCBI Taxonomy" id="2152829"/>
    <lineage>
        <taxon>Bacteria</taxon>
        <taxon>Pseudomonadati</taxon>
        <taxon>Aquificota</taxon>
        <taxon>Aquificia</taxon>
        <taxon>Aquificales</taxon>
        <taxon>Aquificaceae</taxon>
        <taxon>Hydrogenobacter</taxon>
    </lineage>
</organism>
<dbReference type="PANTHER" id="PTHR30255:SF2">
    <property type="entry name" value="SINGLE-STRANDED-DNA-SPECIFIC EXONUCLEASE RECJ"/>
    <property type="match status" value="1"/>
</dbReference>
<evidence type="ECO:0000256" key="1">
    <source>
        <dbReference type="ARBA" id="ARBA00005915"/>
    </source>
</evidence>
<dbReference type="InterPro" id="IPR051673">
    <property type="entry name" value="SSDNA_exonuclease_RecJ"/>
</dbReference>
<evidence type="ECO:0000256" key="2">
    <source>
        <dbReference type="ARBA" id="ARBA00019841"/>
    </source>
</evidence>
<evidence type="ECO:0000259" key="8">
    <source>
        <dbReference type="Pfam" id="PF17768"/>
    </source>
</evidence>
<feature type="domain" description="DHHA1" evidence="7">
    <location>
        <begin position="342"/>
        <end position="434"/>
    </location>
</feature>
<evidence type="ECO:0000259" key="6">
    <source>
        <dbReference type="Pfam" id="PF01368"/>
    </source>
</evidence>
<dbReference type="Gene3D" id="3.10.310.30">
    <property type="match status" value="1"/>
</dbReference>
<dbReference type="PANTHER" id="PTHR30255">
    <property type="entry name" value="SINGLE-STRANDED-DNA-SPECIFIC EXONUCLEASE RECJ"/>
    <property type="match status" value="1"/>
</dbReference>
<feature type="domain" description="DDH" evidence="6">
    <location>
        <begin position="77"/>
        <end position="220"/>
    </location>
</feature>
<dbReference type="SUPFAM" id="SSF64182">
    <property type="entry name" value="DHH phosphoesterases"/>
    <property type="match status" value="1"/>
</dbReference>
<keyword evidence="3" id="KW-0540">Nuclease</keyword>
<comment type="caution">
    <text evidence="9">The sequence shown here is derived from an EMBL/GenBank/DDBJ whole genome shotgun (WGS) entry which is preliminary data.</text>
</comment>
<feature type="domain" description="RecJ OB" evidence="8">
    <location>
        <begin position="445"/>
        <end position="489"/>
    </location>
</feature>
<dbReference type="InterPro" id="IPR041122">
    <property type="entry name" value="RecJ_OB"/>
</dbReference>
<evidence type="ECO:0000256" key="3">
    <source>
        <dbReference type="ARBA" id="ARBA00022722"/>
    </source>
</evidence>
<accession>A0A7C2ZN32</accession>